<dbReference type="GO" id="GO:0005524">
    <property type="term" value="F:ATP binding"/>
    <property type="evidence" value="ECO:0007669"/>
    <property type="project" value="UniProtKB-KW"/>
</dbReference>
<proteinExistence type="predicted"/>
<dbReference type="Proteomes" id="UP001300096">
    <property type="component" value="Unassembled WGS sequence"/>
</dbReference>
<dbReference type="PROSITE" id="PS50893">
    <property type="entry name" value="ABC_TRANSPORTER_2"/>
    <property type="match status" value="1"/>
</dbReference>
<keyword evidence="2 4" id="KW-0067">ATP-binding</keyword>
<keyword evidence="1" id="KW-0547">Nucleotide-binding</keyword>
<evidence type="ECO:0000313" key="4">
    <source>
        <dbReference type="EMBL" id="MCK2035142.1"/>
    </source>
</evidence>
<name>A0ABT0FAP9_9MICO</name>
<dbReference type="SUPFAM" id="SSF52540">
    <property type="entry name" value="P-loop containing nucleoside triphosphate hydrolases"/>
    <property type="match status" value="1"/>
</dbReference>
<sequence>MIDLTDVAKLYPRGEVALRPVSVEFHPGELVWLSGRSGVGKSTLLGIAALLVVESSGTVRIDGVPVLPSDEGTRSRLRRELFGVVPQSPRLFSELSPVRNVMLAAATLTADDADAALAEVGLDGHAARPVKTMSGGEQQRVSIARALAKRPRVLFADEPTSALDDANASAVRRILRAAVDRGCAVVVASHDPRIGDHADRRIDLEVA</sequence>
<protein>
    <submittedName>
        <fullName evidence="4">ATP-binding cassette domain-containing protein</fullName>
    </submittedName>
</protein>
<dbReference type="InterPro" id="IPR017871">
    <property type="entry name" value="ABC_transporter-like_CS"/>
</dbReference>
<evidence type="ECO:0000256" key="1">
    <source>
        <dbReference type="ARBA" id="ARBA00022741"/>
    </source>
</evidence>
<dbReference type="InterPro" id="IPR003593">
    <property type="entry name" value="AAA+_ATPase"/>
</dbReference>
<accession>A0ABT0FAP9</accession>
<feature type="domain" description="ABC transporter" evidence="3">
    <location>
        <begin position="2"/>
        <end position="206"/>
    </location>
</feature>
<dbReference type="PROSITE" id="PS00211">
    <property type="entry name" value="ABC_TRANSPORTER_1"/>
    <property type="match status" value="1"/>
</dbReference>
<dbReference type="SMART" id="SM00382">
    <property type="entry name" value="AAA"/>
    <property type="match status" value="1"/>
</dbReference>
<dbReference type="InterPro" id="IPR015854">
    <property type="entry name" value="ABC_transpr_LolD-like"/>
</dbReference>
<dbReference type="InterPro" id="IPR003439">
    <property type="entry name" value="ABC_transporter-like_ATP-bd"/>
</dbReference>
<evidence type="ECO:0000256" key="2">
    <source>
        <dbReference type="ARBA" id="ARBA00022840"/>
    </source>
</evidence>
<dbReference type="Pfam" id="PF00005">
    <property type="entry name" value="ABC_tran"/>
    <property type="match status" value="1"/>
</dbReference>
<dbReference type="PANTHER" id="PTHR24220:SF659">
    <property type="entry name" value="TRANSPORTER, PUTATIVE-RELATED"/>
    <property type="match status" value="1"/>
</dbReference>
<dbReference type="InterPro" id="IPR027417">
    <property type="entry name" value="P-loop_NTPase"/>
</dbReference>
<keyword evidence="5" id="KW-1185">Reference proteome</keyword>
<dbReference type="Gene3D" id="3.40.50.300">
    <property type="entry name" value="P-loop containing nucleotide triphosphate hydrolases"/>
    <property type="match status" value="1"/>
</dbReference>
<evidence type="ECO:0000313" key="5">
    <source>
        <dbReference type="Proteomes" id="UP001300096"/>
    </source>
</evidence>
<dbReference type="PANTHER" id="PTHR24220">
    <property type="entry name" value="IMPORT ATP-BINDING PROTEIN"/>
    <property type="match status" value="1"/>
</dbReference>
<dbReference type="RefSeq" id="WP_247628580.1">
    <property type="nucleotide sequence ID" value="NZ_JAHWXN010000001.1"/>
</dbReference>
<gene>
    <name evidence="4" type="ORF">KZC51_03245</name>
</gene>
<dbReference type="EMBL" id="JAHWXN010000001">
    <property type="protein sequence ID" value="MCK2035142.1"/>
    <property type="molecule type" value="Genomic_DNA"/>
</dbReference>
<organism evidence="4 5">
    <name type="scientific">Microbacterium croceum</name>
    <dbReference type="NCBI Taxonomy" id="2851645"/>
    <lineage>
        <taxon>Bacteria</taxon>
        <taxon>Bacillati</taxon>
        <taxon>Actinomycetota</taxon>
        <taxon>Actinomycetes</taxon>
        <taxon>Micrococcales</taxon>
        <taxon>Microbacteriaceae</taxon>
        <taxon>Microbacterium</taxon>
    </lineage>
</organism>
<comment type="caution">
    <text evidence="4">The sequence shown here is derived from an EMBL/GenBank/DDBJ whole genome shotgun (WGS) entry which is preliminary data.</text>
</comment>
<reference evidence="4 5" key="1">
    <citation type="submission" date="2021-06" db="EMBL/GenBank/DDBJ databases">
        <title>Genome-based taxonomic framework of Microbacterium strains isolated from marine environment, the description of four new species and reclassification of four preexisting species.</title>
        <authorList>
            <person name="Lee S.D."/>
            <person name="Kim S.-M."/>
            <person name="Byeon Y.-S."/>
            <person name="Yang H.L."/>
            <person name="Kim I.S."/>
        </authorList>
    </citation>
    <scope>NUCLEOTIDE SEQUENCE [LARGE SCALE GENOMIC DNA]</scope>
    <source>
        <strain evidence="4 5">SSW1-49</strain>
    </source>
</reference>
<evidence type="ECO:0000259" key="3">
    <source>
        <dbReference type="PROSITE" id="PS50893"/>
    </source>
</evidence>